<dbReference type="InterPro" id="IPR029058">
    <property type="entry name" value="AB_hydrolase_fold"/>
</dbReference>
<dbReference type="InterPro" id="IPR022742">
    <property type="entry name" value="Hydrolase_4"/>
</dbReference>
<feature type="domain" description="Serine aminopeptidase S33" evidence="2">
    <location>
        <begin position="202"/>
        <end position="252"/>
    </location>
</feature>
<dbReference type="InterPro" id="IPR000073">
    <property type="entry name" value="AB_hydrolase_1"/>
</dbReference>
<dbReference type="Pfam" id="PF12146">
    <property type="entry name" value="Hydrolase_4"/>
    <property type="match status" value="1"/>
</dbReference>
<evidence type="ECO:0000313" key="4">
    <source>
        <dbReference type="Proteomes" id="UP001595841"/>
    </source>
</evidence>
<dbReference type="RefSeq" id="WP_379763707.1">
    <property type="nucleotide sequence ID" value="NZ_JBHSCL010000004.1"/>
</dbReference>
<reference evidence="4" key="1">
    <citation type="journal article" date="2019" name="Int. J. Syst. Evol. Microbiol.">
        <title>The Global Catalogue of Microorganisms (GCM) 10K type strain sequencing project: providing services to taxonomists for standard genome sequencing and annotation.</title>
        <authorList>
            <consortium name="The Broad Institute Genomics Platform"/>
            <consortium name="The Broad Institute Genome Sequencing Center for Infectious Disease"/>
            <person name="Wu L."/>
            <person name="Ma J."/>
        </authorList>
    </citation>
    <scope>NUCLEOTIDE SEQUENCE [LARGE SCALE GENOMIC DNA]</scope>
    <source>
        <strain evidence="4">CGMCC 1.15774</strain>
    </source>
</reference>
<dbReference type="PANTHER" id="PTHR12277">
    <property type="entry name" value="ALPHA/BETA HYDROLASE DOMAIN-CONTAINING PROTEIN"/>
    <property type="match status" value="1"/>
</dbReference>
<dbReference type="Proteomes" id="UP001595841">
    <property type="component" value="Unassembled WGS sequence"/>
</dbReference>
<sequence length="266" mass="30692">MQKLKRFGILAGFAFILLLSMAYFFQEKLIFLPTKLSQEYTYTFQADFDEIFLKTDDGANLNALHFHVEDPKGVILYFHGNAGDLSRWGRIVQPFVEMGHDVLVMDYRNYGKSTGEISEEALYQDAQLFYNYLGDKYAPNDIVIYGRSLGTGIATQLASKNNCNKLLLETPFYSLLDVAKARFPFLPLKQLLRYKMPSYQFIKEVQCPIRIFHGTEDAVVSYDSGKKLFDAIPQTDKKIYTIPNGNHNNLNEFEAYWEGMKMELKQ</sequence>
<gene>
    <name evidence="3" type="ORF">ACFOWS_09055</name>
</gene>
<evidence type="ECO:0000259" key="2">
    <source>
        <dbReference type="Pfam" id="PF12146"/>
    </source>
</evidence>
<proteinExistence type="predicted"/>
<accession>A0ABV8PMK3</accession>
<dbReference type="Pfam" id="PF00561">
    <property type="entry name" value="Abhydrolase_1"/>
    <property type="match status" value="1"/>
</dbReference>
<name>A0ABV8PMK3_9FLAO</name>
<dbReference type="SUPFAM" id="SSF53474">
    <property type="entry name" value="alpha/beta-Hydrolases"/>
    <property type="match status" value="1"/>
</dbReference>
<keyword evidence="4" id="KW-1185">Reference proteome</keyword>
<evidence type="ECO:0000313" key="3">
    <source>
        <dbReference type="EMBL" id="MFC4220281.1"/>
    </source>
</evidence>
<dbReference type="GO" id="GO:0016787">
    <property type="term" value="F:hydrolase activity"/>
    <property type="evidence" value="ECO:0007669"/>
    <property type="project" value="UniProtKB-KW"/>
</dbReference>
<dbReference type="PANTHER" id="PTHR12277:SF81">
    <property type="entry name" value="PROTEIN ABHD13"/>
    <property type="match status" value="1"/>
</dbReference>
<feature type="domain" description="AB hydrolase-1" evidence="1">
    <location>
        <begin position="74"/>
        <end position="174"/>
    </location>
</feature>
<keyword evidence="3" id="KW-0378">Hydrolase</keyword>
<organism evidence="3 4">
    <name type="scientific">Flagellimonas marina</name>
    <dbReference type="NCBI Taxonomy" id="1775168"/>
    <lineage>
        <taxon>Bacteria</taxon>
        <taxon>Pseudomonadati</taxon>
        <taxon>Bacteroidota</taxon>
        <taxon>Flavobacteriia</taxon>
        <taxon>Flavobacteriales</taxon>
        <taxon>Flavobacteriaceae</taxon>
        <taxon>Flagellimonas</taxon>
    </lineage>
</organism>
<comment type="caution">
    <text evidence="3">The sequence shown here is derived from an EMBL/GenBank/DDBJ whole genome shotgun (WGS) entry which is preliminary data.</text>
</comment>
<evidence type="ECO:0000259" key="1">
    <source>
        <dbReference type="Pfam" id="PF00561"/>
    </source>
</evidence>
<protein>
    <submittedName>
        <fullName evidence="3">Alpha/beta hydrolase</fullName>
    </submittedName>
</protein>
<dbReference type="EMBL" id="JBHSCL010000004">
    <property type="protein sequence ID" value="MFC4220281.1"/>
    <property type="molecule type" value="Genomic_DNA"/>
</dbReference>
<dbReference type="Gene3D" id="3.40.50.1820">
    <property type="entry name" value="alpha/beta hydrolase"/>
    <property type="match status" value="2"/>
</dbReference>